<sequence>MLHERDQQATVDGEGAPRVSARNLNRGGKISHRQMFQLNTPPFPPDASHYGPGKKARLPFSQFAGGGAPFRASVERSESKHCSETESGDLSQHCRGRGRRIAVGSSPTDGGDTGKRRESDRACWRRKKATKEGRGMTNSRGVCKPIVKDCLVRLRRKEGRKSSVS</sequence>
<organism evidence="2 3">
    <name type="scientific">Linum trigynum</name>
    <dbReference type="NCBI Taxonomy" id="586398"/>
    <lineage>
        <taxon>Eukaryota</taxon>
        <taxon>Viridiplantae</taxon>
        <taxon>Streptophyta</taxon>
        <taxon>Embryophyta</taxon>
        <taxon>Tracheophyta</taxon>
        <taxon>Spermatophyta</taxon>
        <taxon>Magnoliopsida</taxon>
        <taxon>eudicotyledons</taxon>
        <taxon>Gunneridae</taxon>
        <taxon>Pentapetalae</taxon>
        <taxon>rosids</taxon>
        <taxon>fabids</taxon>
        <taxon>Malpighiales</taxon>
        <taxon>Linaceae</taxon>
        <taxon>Linum</taxon>
    </lineage>
</organism>
<reference evidence="2 3" key="1">
    <citation type="submission" date="2024-04" db="EMBL/GenBank/DDBJ databases">
        <authorList>
            <person name="Fracassetti M."/>
        </authorList>
    </citation>
    <scope>NUCLEOTIDE SEQUENCE [LARGE SCALE GENOMIC DNA]</scope>
</reference>
<protein>
    <submittedName>
        <fullName evidence="2">Uncharacterized protein</fullName>
    </submittedName>
</protein>
<keyword evidence="3" id="KW-1185">Reference proteome</keyword>
<name>A0AAV2FEX9_9ROSI</name>
<dbReference type="EMBL" id="OZ034819">
    <property type="protein sequence ID" value="CAL1396567.1"/>
    <property type="molecule type" value="Genomic_DNA"/>
</dbReference>
<evidence type="ECO:0000313" key="3">
    <source>
        <dbReference type="Proteomes" id="UP001497516"/>
    </source>
</evidence>
<gene>
    <name evidence="2" type="ORF">LTRI10_LOCUS36925</name>
</gene>
<evidence type="ECO:0000256" key="1">
    <source>
        <dbReference type="SAM" id="MobiDB-lite"/>
    </source>
</evidence>
<evidence type="ECO:0000313" key="2">
    <source>
        <dbReference type="EMBL" id="CAL1396567.1"/>
    </source>
</evidence>
<accession>A0AAV2FEX9</accession>
<feature type="compositionally biased region" description="Basic and acidic residues" evidence="1">
    <location>
        <begin position="112"/>
        <end position="123"/>
    </location>
</feature>
<feature type="region of interest" description="Disordered" evidence="1">
    <location>
        <begin position="1"/>
        <end position="140"/>
    </location>
</feature>
<feature type="compositionally biased region" description="Basic and acidic residues" evidence="1">
    <location>
        <begin position="73"/>
        <end position="84"/>
    </location>
</feature>
<proteinExistence type="predicted"/>
<dbReference type="Proteomes" id="UP001497516">
    <property type="component" value="Chromosome 6"/>
</dbReference>
<dbReference type="AlphaFoldDB" id="A0AAV2FEX9"/>